<feature type="domain" description="F-box" evidence="2">
    <location>
        <begin position="357"/>
        <end position="402"/>
    </location>
</feature>
<dbReference type="PROSITE" id="PS50181">
    <property type="entry name" value="FBOX"/>
    <property type="match status" value="1"/>
</dbReference>
<feature type="compositionally biased region" description="Polar residues" evidence="1">
    <location>
        <begin position="169"/>
        <end position="178"/>
    </location>
</feature>
<comment type="caution">
    <text evidence="3">The sequence shown here is derived from an EMBL/GenBank/DDBJ whole genome shotgun (WGS) entry which is preliminary data.</text>
</comment>
<evidence type="ECO:0000256" key="1">
    <source>
        <dbReference type="SAM" id="MobiDB-lite"/>
    </source>
</evidence>
<dbReference type="Pfam" id="PF00646">
    <property type="entry name" value="F-box"/>
    <property type="match status" value="1"/>
</dbReference>
<feature type="region of interest" description="Disordered" evidence="1">
    <location>
        <begin position="1"/>
        <end position="128"/>
    </location>
</feature>
<name>A0A8H7J2T6_9PLEO</name>
<feature type="compositionally biased region" description="Basic and acidic residues" evidence="1">
    <location>
        <begin position="1"/>
        <end position="11"/>
    </location>
</feature>
<protein>
    <recommendedName>
        <fullName evidence="2">F-box domain-containing protein</fullName>
    </recommendedName>
</protein>
<dbReference type="InterPro" id="IPR036047">
    <property type="entry name" value="F-box-like_dom_sf"/>
</dbReference>
<reference evidence="3" key="2">
    <citation type="submission" date="2020-09" db="EMBL/GenBank/DDBJ databases">
        <title>Reference genome assembly for Australian Ascochyta lentis isolate Al4.</title>
        <authorList>
            <person name="Lee R.C."/>
            <person name="Farfan-Caceres L.M."/>
            <person name="Debler J.W."/>
            <person name="Williams A.H."/>
            <person name="Henares B.M."/>
        </authorList>
    </citation>
    <scope>NUCLEOTIDE SEQUENCE</scope>
    <source>
        <strain evidence="3">Al4</strain>
    </source>
</reference>
<dbReference type="EMBL" id="RZGK01000011">
    <property type="protein sequence ID" value="KAF9695623.1"/>
    <property type="molecule type" value="Genomic_DNA"/>
</dbReference>
<dbReference type="OrthoDB" id="4194555at2759"/>
<evidence type="ECO:0000259" key="2">
    <source>
        <dbReference type="PROSITE" id="PS50181"/>
    </source>
</evidence>
<feature type="compositionally biased region" description="Polar residues" evidence="1">
    <location>
        <begin position="61"/>
        <end position="83"/>
    </location>
</feature>
<gene>
    <name evidence="3" type="ORF">EKO04_006404</name>
</gene>
<accession>A0A8H7J2T6</accession>
<dbReference type="CDD" id="cd09917">
    <property type="entry name" value="F-box_SF"/>
    <property type="match status" value="1"/>
</dbReference>
<dbReference type="Proteomes" id="UP000651452">
    <property type="component" value="Unassembled WGS sequence"/>
</dbReference>
<evidence type="ECO:0000313" key="4">
    <source>
        <dbReference type="Proteomes" id="UP000651452"/>
    </source>
</evidence>
<organism evidence="3 4">
    <name type="scientific">Ascochyta lentis</name>
    <dbReference type="NCBI Taxonomy" id="205686"/>
    <lineage>
        <taxon>Eukaryota</taxon>
        <taxon>Fungi</taxon>
        <taxon>Dikarya</taxon>
        <taxon>Ascomycota</taxon>
        <taxon>Pezizomycotina</taxon>
        <taxon>Dothideomycetes</taxon>
        <taxon>Pleosporomycetidae</taxon>
        <taxon>Pleosporales</taxon>
        <taxon>Pleosporineae</taxon>
        <taxon>Didymellaceae</taxon>
        <taxon>Ascochyta</taxon>
    </lineage>
</organism>
<feature type="region of interest" description="Disordered" evidence="1">
    <location>
        <begin position="202"/>
        <end position="237"/>
    </location>
</feature>
<dbReference type="InterPro" id="IPR001810">
    <property type="entry name" value="F-box_dom"/>
</dbReference>
<dbReference type="SUPFAM" id="SSF81383">
    <property type="entry name" value="F-box domain"/>
    <property type="match status" value="1"/>
</dbReference>
<dbReference type="AlphaFoldDB" id="A0A8H7J2T6"/>
<proteinExistence type="predicted"/>
<keyword evidence="4" id="KW-1185">Reference proteome</keyword>
<feature type="compositionally biased region" description="Acidic residues" evidence="1">
    <location>
        <begin position="12"/>
        <end position="23"/>
    </location>
</feature>
<sequence>MLDSRRNRLEEGSESDDEAEADVLDQHQHQQSPRNRSPHPHLNSFDNYIESFFPSPPFPTVPTNTESPILAHSSTAPHISSSLRGCEPRFGLFERGAPPRRGRDSAVGSPSRGDLSPTRASFDTDGVPGLSPYQIHLSRALQDGMIEDSLLHSHAVSSLHRPHTRPRTAGSQPETSMPQGYHMDAEVPGYAFDDLDSYSSDRASRSSTFESLGTASADPCRQTNHTMGESSKRTRDKFEDAGTKDLLNTLKRQGAVTAMVYRNTAPDPEANDIWPEFRSTAKLPVRYSVLDINQTSPKADAPHGRVQAARQNSYELRGRANTCATQRRSQNGFNEMGSAVPSGSFAVDTPVNTLSRGRPLWQLPVELVEQIIEHLNRDDVKSLRLVSRELNDYTSQAAFKTVVVPFNTEIYGMLGQEPKPDRKGKKRAKFSKLEYWWKNANGDEVYNGHGLDVFRGFGRHILRYAMSFEVTEDSLSAPPLKTITEQRTSFWGNYEWPFEEYRRFDAVAGLESAADETPRMKTAFSELTKVKELALSIDSGLGWLNGPDRSIRAHILQKPPNIFGSHQRIPDRRTQAQLELWNHIETMHARAGEEVKLASLYKLEGAHPLTEAQEVGLLATTQPTLPFLDPHIVHEATPHDMNDSNQPLEGSDLLDRRMLGQCNTNTGVLFTSTTLQNSDAAHVASPIIPATLSKAQKEWLLETEWAQRAFVSSYMLSIIDNPTTFHPIHTLNISSLSDRYISMLNRADLWNALPNLKSVTLIIVPGWRTVHKDEAGFVDTPIVDPTGRVDTFSELLRTRIASRPGINKLTVGFATGGEHAEGLHARNKLLMPAPLLPLTARMHADPLPSTVETALVQDANVLQQVLLRFPYLEEITLRNCWITPSALLEFVKIHDKCSLQHLNMESVSLTAVLRPTGNAHAAHAVQQAIPQNAAAAHHMVGNLWQLNNNNGGNAAPAQQLPANNQTLNFYIQSLIVQLQQMQVNAGGMQQHHINFLQNQLQLQLQNAQTPNPHPAQGHTLPLAQNTAQQNTQAQQQFNITQMAYLNHLAMQVNTIQQFIAGQGAPVAPPANAPTGGANSVLQTRPREGSWMDVIDQISPGTNLSDFESSHSQADRNRITSLSCISFISCGYAKLPYLVPGVDQSAIETANGFATALRNPVFTKRYNALSPAMLSSKWPYLGEIVQEVDLSELAALYAAWHLTDGWKDIEAARAVEFDGLLSGGTGRFTGKVQRSDRVDAGSAEALAKAMGDITLTY</sequence>
<evidence type="ECO:0000313" key="3">
    <source>
        <dbReference type="EMBL" id="KAF9695623.1"/>
    </source>
</evidence>
<reference evidence="3" key="1">
    <citation type="submission" date="2018-12" db="EMBL/GenBank/DDBJ databases">
        <authorList>
            <person name="Syme R.A."/>
            <person name="Farfan-Caceres L."/>
            <person name="Lichtenzveig J."/>
        </authorList>
    </citation>
    <scope>NUCLEOTIDE SEQUENCE</scope>
    <source>
        <strain evidence="3">Al4</strain>
    </source>
</reference>
<feature type="region of interest" description="Disordered" evidence="1">
    <location>
        <begin position="156"/>
        <end position="184"/>
    </location>
</feature>